<evidence type="ECO:0000313" key="1">
    <source>
        <dbReference type="EMBL" id="SFT74268.1"/>
    </source>
</evidence>
<gene>
    <name evidence="1" type="ORF">SAMN04487956_11780</name>
</gene>
<dbReference type="RefSeq" id="WP_089849502.1">
    <property type="nucleotide sequence ID" value="NZ_FPAQ01000017.1"/>
</dbReference>
<dbReference type="EMBL" id="FPAQ01000017">
    <property type="protein sequence ID" value="SFT74268.1"/>
    <property type="molecule type" value="Genomic_DNA"/>
</dbReference>
<sequence>MNAPTVIPGPHHPDLFDGETPQQCSPDDLAAYRVGVAPAGHREVRVVLELAAFTAPQACRRAEAIVLGREPSGELETVSLERLERPVTADEKRAYLARHGGVA</sequence>
<name>A0A1I7AH96_9GAMM</name>
<evidence type="ECO:0000313" key="2">
    <source>
        <dbReference type="Proteomes" id="UP000199594"/>
    </source>
</evidence>
<dbReference type="Proteomes" id="UP000199594">
    <property type="component" value="Unassembled WGS sequence"/>
</dbReference>
<organism evidence="1 2">
    <name type="scientific">Halomonas saccharevitans</name>
    <dbReference type="NCBI Taxonomy" id="416872"/>
    <lineage>
        <taxon>Bacteria</taxon>
        <taxon>Pseudomonadati</taxon>
        <taxon>Pseudomonadota</taxon>
        <taxon>Gammaproteobacteria</taxon>
        <taxon>Oceanospirillales</taxon>
        <taxon>Halomonadaceae</taxon>
        <taxon>Halomonas</taxon>
    </lineage>
</organism>
<accession>A0A1I7AH96</accession>
<reference evidence="1 2" key="1">
    <citation type="submission" date="2016-10" db="EMBL/GenBank/DDBJ databases">
        <authorList>
            <person name="de Groot N.N."/>
        </authorList>
    </citation>
    <scope>NUCLEOTIDE SEQUENCE [LARGE SCALE GENOMIC DNA]</scope>
    <source>
        <strain evidence="1 2">CGMCC 1.6493</strain>
    </source>
</reference>
<dbReference type="AlphaFoldDB" id="A0A1I7AH96"/>
<protein>
    <submittedName>
        <fullName evidence="1">Uncharacterized protein</fullName>
    </submittedName>
</protein>
<proteinExistence type="predicted"/>
<dbReference type="OrthoDB" id="7069405at2"/>